<dbReference type="Pfam" id="PF18962">
    <property type="entry name" value="Por_Secre_tail"/>
    <property type="match status" value="1"/>
</dbReference>
<dbReference type="InterPro" id="IPR028994">
    <property type="entry name" value="Integrin_alpha_N"/>
</dbReference>
<proteinExistence type="predicted"/>
<gene>
    <name evidence="2" type="ORF">GCM10009119_06930</name>
</gene>
<name>A0ABN1MWV6_9BACT</name>
<accession>A0ABN1MWV6</accession>
<dbReference type="SUPFAM" id="SSF69318">
    <property type="entry name" value="Integrin alpha N-terminal domain"/>
    <property type="match status" value="1"/>
</dbReference>
<keyword evidence="3" id="KW-1185">Reference proteome</keyword>
<organism evidence="2 3">
    <name type="scientific">Algoriphagus jejuensis</name>
    <dbReference type="NCBI Taxonomy" id="419934"/>
    <lineage>
        <taxon>Bacteria</taxon>
        <taxon>Pseudomonadati</taxon>
        <taxon>Bacteroidota</taxon>
        <taxon>Cytophagia</taxon>
        <taxon>Cytophagales</taxon>
        <taxon>Cyclobacteriaceae</taxon>
        <taxon>Algoriphagus</taxon>
    </lineage>
</organism>
<evidence type="ECO:0000259" key="1">
    <source>
        <dbReference type="Pfam" id="PF18962"/>
    </source>
</evidence>
<protein>
    <recommendedName>
        <fullName evidence="1">Secretion system C-terminal sorting domain-containing protein</fullName>
    </recommendedName>
</protein>
<reference evidence="2 3" key="1">
    <citation type="journal article" date="2019" name="Int. J. Syst. Evol. Microbiol.">
        <title>The Global Catalogue of Microorganisms (GCM) 10K type strain sequencing project: providing services to taxonomists for standard genome sequencing and annotation.</title>
        <authorList>
            <consortium name="The Broad Institute Genomics Platform"/>
            <consortium name="The Broad Institute Genome Sequencing Center for Infectious Disease"/>
            <person name="Wu L."/>
            <person name="Ma J."/>
        </authorList>
    </citation>
    <scope>NUCLEOTIDE SEQUENCE [LARGE SCALE GENOMIC DNA]</scope>
    <source>
        <strain evidence="2 3">JCM 16112</strain>
    </source>
</reference>
<dbReference type="InterPro" id="IPR026444">
    <property type="entry name" value="Secre_tail"/>
</dbReference>
<dbReference type="NCBIfam" id="TIGR04183">
    <property type="entry name" value="Por_Secre_tail"/>
    <property type="match status" value="1"/>
</dbReference>
<feature type="domain" description="Secretion system C-terminal sorting" evidence="1">
    <location>
        <begin position="641"/>
        <end position="712"/>
    </location>
</feature>
<evidence type="ECO:0000313" key="2">
    <source>
        <dbReference type="EMBL" id="GAA0877725.1"/>
    </source>
</evidence>
<comment type="caution">
    <text evidence="2">The sequence shown here is derived from an EMBL/GenBank/DDBJ whole genome shotgun (WGS) entry which is preliminary data.</text>
</comment>
<dbReference type="EMBL" id="BAAAFI010000002">
    <property type="protein sequence ID" value="GAA0877725.1"/>
    <property type="molecule type" value="Genomic_DNA"/>
</dbReference>
<dbReference type="Proteomes" id="UP001500469">
    <property type="component" value="Unassembled WGS sequence"/>
</dbReference>
<evidence type="ECO:0000313" key="3">
    <source>
        <dbReference type="Proteomes" id="UP001500469"/>
    </source>
</evidence>
<sequence>MIYIFETLVSFYFGVCYRPPMSKSFTLIFLLIFSQAFSQTVFELNPGKSIQVDGTAVPIPFSQGINSTQIQTIDLIGDGKEEWVTWDINAGQLQVFAKDGESFSLLPELAYYFPADISGFLVLADFDLDGKKDLFTSTPLGIKAYRNTSQGSQISWSVAQSFLKLDGANNIPANNLDTPLIQDLDGDGDLDLVLFNFAQGDFLEFFRNTSMERKGSPDIDGFAFPVDFWGDFVFCGCGSVAFGQRCDGRPIDFRLTPDENDRILHAGGHSILYRDFSDDGIPDLLLGRDECNTLYFLPNIGTSDQPLFTEFSTQLPGYGALPNFPRFHVGQYLDGELVISLNTNEASSNFGIDFAKSLVRLSEDGGGSSPILQDQLFDLGENTRPAFMGNSLSGELWLTSNRKIGSDVLSQASRLGFSGDSFEVLEEDFLGLSTLDLLDIQLIDYTSRNGVNFRLANGVQTTNGVPAQVIYRIQGTNFEAFSLAGLSLRVGDQLAFFSYGGKDQVLVAAQNGSLTWYEVDFSTLAVTQKATNFLGFQDNPANRNLAIAPTSGDAPNLYSVDQTGRVFLIRDFMNSDTREEVLVKIGSQELPFRLGRNTWMSVVPAAIGTEHDLILGSRGGGIYYLKSDSEQTDDAEFQIKIYPNPSSGPFSVITNQASRGRLVSALGQVILQNLEIPANRIVEIQSQVLNPGLYILQLESEKGHTATKKIVIQ</sequence>